<evidence type="ECO:0000256" key="2">
    <source>
        <dbReference type="ARBA" id="ARBA00012485"/>
    </source>
</evidence>
<dbReference type="InterPro" id="IPR044611">
    <property type="entry name" value="E3A/B/C-like"/>
</dbReference>
<dbReference type="OrthoDB" id="5981550at2759"/>
<dbReference type="InterPro" id="IPR032353">
    <property type="entry name" value="AZUL"/>
</dbReference>
<feature type="active site" description="Glycyl thioester intermediate" evidence="5">
    <location>
        <position position="838"/>
    </location>
</feature>
<proteinExistence type="predicted"/>
<dbReference type="PANTHER" id="PTHR45700">
    <property type="entry name" value="UBIQUITIN-PROTEIN LIGASE E3C"/>
    <property type="match status" value="1"/>
</dbReference>
<dbReference type="AlphaFoldDB" id="A0A4U0V7X8"/>
<dbReference type="Proteomes" id="UP000310066">
    <property type="component" value="Unassembled WGS sequence"/>
</dbReference>
<evidence type="ECO:0000256" key="3">
    <source>
        <dbReference type="ARBA" id="ARBA00022679"/>
    </source>
</evidence>
<accession>A0A4U0V7X8</accession>
<dbReference type="EC" id="2.3.2.26" evidence="2"/>
<reference evidence="7 8" key="1">
    <citation type="submission" date="2017-03" db="EMBL/GenBank/DDBJ databases">
        <title>Genomes of endolithic fungi from Antarctica.</title>
        <authorList>
            <person name="Coleine C."/>
            <person name="Masonjones S."/>
            <person name="Stajich J.E."/>
        </authorList>
    </citation>
    <scope>NUCLEOTIDE SEQUENCE [LARGE SCALE GENOMIC DNA]</scope>
    <source>
        <strain evidence="7 8">CCFEE 5311</strain>
    </source>
</reference>
<dbReference type="GO" id="GO:0000209">
    <property type="term" value="P:protein polyubiquitination"/>
    <property type="evidence" value="ECO:0007669"/>
    <property type="project" value="InterPro"/>
</dbReference>
<dbReference type="InterPro" id="IPR000569">
    <property type="entry name" value="HECT_dom"/>
</dbReference>
<dbReference type="SUPFAM" id="SSF56204">
    <property type="entry name" value="Hect, E3 ligase catalytic domain"/>
    <property type="match status" value="1"/>
</dbReference>
<dbReference type="PROSITE" id="PS50237">
    <property type="entry name" value="HECT"/>
    <property type="match status" value="1"/>
</dbReference>
<dbReference type="Gene3D" id="3.30.2160.10">
    <property type="entry name" value="Hect, E3 ligase catalytic domain"/>
    <property type="match status" value="2"/>
</dbReference>
<keyword evidence="3" id="KW-0808">Transferase</keyword>
<dbReference type="Pfam" id="PF16558">
    <property type="entry name" value="AZUL"/>
    <property type="match status" value="1"/>
</dbReference>
<protein>
    <recommendedName>
        <fullName evidence="2">HECT-type E3 ubiquitin transferase</fullName>
        <ecNumber evidence="2">2.3.2.26</ecNumber>
    </recommendedName>
</protein>
<evidence type="ECO:0000313" key="8">
    <source>
        <dbReference type="Proteomes" id="UP000310066"/>
    </source>
</evidence>
<feature type="domain" description="HECT" evidence="6">
    <location>
        <begin position="497"/>
        <end position="871"/>
    </location>
</feature>
<name>A0A4U0V7X8_9PEZI</name>
<evidence type="ECO:0000259" key="6">
    <source>
        <dbReference type="PROSITE" id="PS50237"/>
    </source>
</evidence>
<dbReference type="Gene3D" id="3.90.1750.10">
    <property type="entry name" value="Hect, E3 ligase catalytic domains"/>
    <property type="match status" value="2"/>
</dbReference>
<dbReference type="InterPro" id="IPR035983">
    <property type="entry name" value="Hect_E3_ubiquitin_ligase"/>
</dbReference>
<dbReference type="GO" id="GO:0061630">
    <property type="term" value="F:ubiquitin protein ligase activity"/>
    <property type="evidence" value="ECO:0007669"/>
    <property type="project" value="UniProtKB-EC"/>
</dbReference>
<dbReference type="STRING" id="329885.A0A4U0V7X8"/>
<dbReference type="SMART" id="SM00119">
    <property type="entry name" value="HECTc"/>
    <property type="match status" value="1"/>
</dbReference>
<evidence type="ECO:0000313" key="7">
    <source>
        <dbReference type="EMBL" id="TKA44931.1"/>
    </source>
</evidence>
<comment type="catalytic activity">
    <reaction evidence="1">
        <text>S-ubiquitinyl-[E2 ubiquitin-conjugating enzyme]-L-cysteine + [acceptor protein]-L-lysine = [E2 ubiquitin-conjugating enzyme]-L-cysteine + N(6)-ubiquitinyl-[acceptor protein]-L-lysine.</text>
        <dbReference type="EC" id="2.3.2.26"/>
    </reaction>
</comment>
<sequence>MAEPSTSFAQPSSAIMTTDTLALQNLLSRLVGQLLHGCRSVACRECMCDTGRRNASPNRPLRNYTPRSARAIALALAGGALPRKHLCVHYSSATGSGTDIKTEDDTKPEGPLDPSSFEQLLCDTTSIRDICHRSAKISLRPGKLEYWKQTLSPLLQRVVIEDAIPSSLLGNEQACQIISNALRACLDTVTDGRMDFLSYADTHIRDGSAYPPVSYVDSHHPAKRWNVRHKVLDSFERGQDLLSLVCEAVAMRADLETRLQLLRSRPSRTEADRARPTLLLLLERKLDLDHAAYMQAIVWLKKTFILHWNREPSISLSSTASGALTMLELLKQLAPLDLLGGASVWFKLPTIAHNLAVVDVAESWTAGSPRNQCDFDRPDGFEDSLDGTFALHMCQDQRSLLHGRRTDADTRRQLLSTDFLFDTAQRALYFRMINHLKMQNAHSKAGKAAALRRRFPAHPHEHEPKDQVKHEEEHYLLLNVSRTNVLSDAYDQLWQRRSGELFRPLRVRLGESDELEVGHDLGGVQIEFFNLICKQAFAEDAGLFATNPITGLSYFRVGSLQPLHMFELIGLLIALAIYNGITLPLSFPNVFYKLLLGDHDLTYDDVTDHWPDIAKSLRYVMETRGAEDDLSFSFPLEANGIRIFAHESSACHHDLNELITIKVADAMPTTYPSADVDIEGLEWPGFKFTCPDTLVAPPSVSASDKARYISSYVNWLAVRSVEPQLRAFHRGFKRVIDAHSLSIFITPANLKAFMEGSAHLDINKLRECTRYDGYDPNSKYIASFWTVVKSWPEEKQKQLLKFVTAAERVPIGGPEHLTFVVQRARPTSLDYLPTSSTCFGTLQLPHYRSANVLDEKLSLALEYGLEGFGTG</sequence>
<evidence type="ECO:0000256" key="1">
    <source>
        <dbReference type="ARBA" id="ARBA00000885"/>
    </source>
</evidence>
<evidence type="ECO:0000256" key="4">
    <source>
        <dbReference type="ARBA" id="ARBA00022786"/>
    </source>
</evidence>
<gene>
    <name evidence="7" type="ORF">B0A54_03222</name>
</gene>
<evidence type="ECO:0000256" key="5">
    <source>
        <dbReference type="PROSITE-ProRule" id="PRU00104"/>
    </source>
</evidence>
<keyword evidence="4 5" id="KW-0833">Ubl conjugation pathway</keyword>
<dbReference type="EMBL" id="NAJP01000013">
    <property type="protein sequence ID" value="TKA44931.1"/>
    <property type="molecule type" value="Genomic_DNA"/>
</dbReference>
<organism evidence="7 8">
    <name type="scientific">Friedmanniomyces endolithicus</name>
    <dbReference type="NCBI Taxonomy" id="329885"/>
    <lineage>
        <taxon>Eukaryota</taxon>
        <taxon>Fungi</taxon>
        <taxon>Dikarya</taxon>
        <taxon>Ascomycota</taxon>
        <taxon>Pezizomycotina</taxon>
        <taxon>Dothideomycetes</taxon>
        <taxon>Dothideomycetidae</taxon>
        <taxon>Mycosphaerellales</taxon>
        <taxon>Teratosphaeriaceae</taxon>
        <taxon>Friedmanniomyces</taxon>
    </lineage>
</organism>
<dbReference type="Pfam" id="PF00632">
    <property type="entry name" value="HECT"/>
    <property type="match status" value="1"/>
</dbReference>
<comment type="caution">
    <text evidence="7">The sequence shown here is derived from an EMBL/GenBank/DDBJ whole genome shotgun (WGS) entry which is preliminary data.</text>
</comment>
<dbReference type="Gene3D" id="3.30.2410.10">
    <property type="entry name" value="Hect, E3 ligase catalytic domain"/>
    <property type="match status" value="1"/>
</dbReference>